<name>A0A086T9S6_HAPC1</name>
<feature type="compositionally biased region" description="Pro residues" evidence="1">
    <location>
        <begin position="838"/>
        <end position="847"/>
    </location>
</feature>
<dbReference type="HOGENOM" id="CLU_294559_0_0_1"/>
<feature type="region of interest" description="Disordered" evidence="1">
    <location>
        <begin position="714"/>
        <end position="926"/>
    </location>
</feature>
<evidence type="ECO:0000313" key="2">
    <source>
        <dbReference type="EMBL" id="KFH46108.1"/>
    </source>
</evidence>
<feature type="compositionally biased region" description="Acidic residues" evidence="1">
    <location>
        <begin position="914"/>
        <end position="926"/>
    </location>
</feature>
<accession>A0A086T9S6</accession>
<dbReference type="EMBL" id="JPKY01000023">
    <property type="protein sequence ID" value="KFH46108.1"/>
    <property type="molecule type" value="Genomic_DNA"/>
</dbReference>
<feature type="compositionally biased region" description="Low complexity" evidence="1">
    <location>
        <begin position="750"/>
        <end position="764"/>
    </location>
</feature>
<dbReference type="Proteomes" id="UP000029964">
    <property type="component" value="Unassembled WGS sequence"/>
</dbReference>
<dbReference type="OrthoDB" id="2149705at2759"/>
<feature type="compositionally biased region" description="Basic and acidic residues" evidence="1">
    <location>
        <begin position="163"/>
        <end position="173"/>
    </location>
</feature>
<feature type="compositionally biased region" description="Polar residues" evidence="1">
    <location>
        <begin position="823"/>
        <end position="832"/>
    </location>
</feature>
<feature type="compositionally biased region" description="Polar residues" evidence="1">
    <location>
        <begin position="773"/>
        <end position="782"/>
    </location>
</feature>
<dbReference type="AlphaFoldDB" id="A0A086T9S6"/>
<feature type="compositionally biased region" description="Polar residues" evidence="1">
    <location>
        <begin position="271"/>
        <end position="280"/>
    </location>
</feature>
<feature type="compositionally biased region" description="Acidic residues" evidence="1">
    <location>
        <begin position="795"/>
        <end position="804"/>
    </location>
</feature>
<feature type="compositionally biased region" description="Acidic residues" evidence="1">
    <location>
        <begin position="202"/>
        <end position="211"/>
    </location>
</feature>
<organism evidence="2 3">
    <name type="scientific">Hapsidospora chrysogenum (strain ATCC 11550 / CBS 779.69 / DSM 880 / IAM 14645 / JCM 23072 / IMI 49137)</name>
    <name type="common">Acremonium chrysogenum</name>
    <dbReference type="NCBI Taxonomy" id="857340"/>
    <lineage>
        <taxon>Eukaryota</taxon>
        <taxon>Fungi</taxon>
        <taxon>Dikarya</taxon>
        <taxon>Ascomycota</taxon>
        <taxon>Pezizomycotina</taxon>
        <taxon>Sordariomycetes</taxon>
        <taxon>Hypocreomycetidae</taxon>
        <taxon>Hypocreales</taxon>
        <taxon>Bionectriaceae</taxon>
        <taxon>Hapsidospora</taxon>
    </lineage>
</organism>
<gene>
    <name evidence="2" type="ORF">ACRE_031100</name>
</gene>
<reference evidence="3" key="1">
    <citation type="journal article" date="2014" name="Genome Announc.">
        <title>Genome sequence and annotation of Acremonium chrysogenum, producer of the beta-lactam antibiotic cephalosporin C.</title>
        <authorList>
            <person name="Terfehr D."/>
            <person name="Dahlmann T.A."/>
            <person name="Specht T."/>
            <person name="Zadra I."/>
            <person name="Kuernsteiner H."/>
            <person name="Kueck U."/>
        </authorList>
    </citation>
    <scope>NUCLEOTIDE SEQUENCE [LARGE SCALE GENOMIC DNA]</scope>
    <source>
        <strain evidence="3">ATCC 11550 / CBS 779.69 / DSM 880 / IAM 14645 / JCM 23072 / IMI 49137</strain>
    </source>
</reference>
<feature type="compositionally biased region" description="Acidic residues" evidence="1">
    <location>
        <begin position="716"/>
        <end position="734"/>
    </location>
</feature>
<evidence type="ECO:0000313" key="3">
    <source>
        <dbReference type="Proteomes" id="UP000029964"/>
    </source>
</evidence>
<proteinExistence type="predicted"/>
<feature type="compositionally biased region" description="Basic residues" evidence="1">
    <location>
        <begin position="555"/>
        <end position="565"/>
    </location>
</feature>
<protein>
    <submittedName>
        <fullName evidence="2">Uncharacterized protein</fullName>
    </submittedName>
</protein>
<feature type="compositionally biased region" description="Pro residues" evidence="1">
    <location>
        <begin position="527"/>
        <end position="537"/>
    </location>
</feature>
<sequence length="926" mass="102299">MAPETRSRGVPPPSRVYHSTPSLQQAQFPPRRRVVRTYGGKNAPQSTPGSARARDPRQSTLTQLEWVSSSLSEAQTVVLSDDSEEDDFATEDDKENEGPAHDEEEEEEEEEEEGEQEEQPGSSGKRKRRSKRVEATADKKSKRRRTLGDQTEVEGNKTKKKTKKEESSRRKTMGDTPSAKYHTQTLTQLLGRDDAAALIRDSEDEDDDGFDDWLQAPDSPSPRSRTLPQTDGSPEQPSRSAEGAARQENTSRQSSVVPQTPAKRAIRFEIPSSSQQSTPITARMLDRYGPPDEENPSPSVRGGRRVLKPITELPGKPKGTPRKLVIEDSFATESWESGGGTPHAKGTPLKDITEQVTGITDVGVRRESSSMSEMMSTPSRPRRRGESAELGEKTPTRPRSFTKDLKRIPTPRRVSIGGVFEIPDSDEDDEDFSDEDDDHGHPEETASPGTDQENVAPTKPNKVMQNADRDADGDDDDYGYIAGPETQLAMDELASSEDSSNVAPQASRAEPSPRQQQPSSCSTFPLEPEPSQPPLPQPKSSSPRPAAEETTPRSKPSKPLRKPIRHLPPSSQTQPLESQRVPLSTIQAFGNPTNRTDIFLQLPPSTIDTLVSGHQLDLSLQFKVPPLVSRFWIFDGNLLRYVACVEPGQEDLSRGYRLWRYRASQMYELNNPLDVADMTEEGWLDEQDLKQAYIYFPPVGVSQLLANLRHALFREDGDEEDNGDTDDEEQDEERPTEALPPPAEVGPDRPSSQPVSSFSISQQVEAQLRSDIAHQTQSTRMATSDPVHADGGADHDDDDDDDDILVPSTPPKDRTPRPPRPSQATTASQASTPDKPTQEPPPLPPPGGTFRRPPLPQSSSTGLTFQDHDSSSPPFLLPCSNPGTSLRSSQLLTKSQMLSDSLVRDDPRVPPEIWDSDEEEEEHDQG</sequence>
<dbReference type="PANTHER" id="PTHR35711">
    <property type="entry name" value="EXPRESSED PROTEIN"/>
    <property type="match status" value="1"/>
</dbReference>
<feature type="compositionally biased region" description="Acidic residues" evidence="1">
    <location>
        <begin position="102"/>
        <end position="118"/>
    </location>
</feature>
<dbReference type="PANTHER" id="PTHR35711:SF1">
    <property type="entry name" value="ECTODERMAL, ISOFORM F"/>
    <property type="match status" value="1"/>
</dbReference>
<feature type="compositionally biased region" description="Polar residues" evidence="1">
    <location>
        <begin position="58"/>
        <end position="78"/>
    </location>
</feature>
<feature type="compositionally biased region" description="Polar residues" evidence="1">
    <location>
        <begin position="221"/>
        <end position="239"/>
    </location>
</feature>
<feature type="compositionally biased region" description="Polar residues" evidence="1">
    <location>
        <begin position="247"/>
        <end position="258"/>
    </location>
</feature>
<feature type="compositionally biased region" description="Polar residues" evidence="1">
    <location>
        <begin position="569"/>
        <end position="579"/>
    </location>
</feature>
<feature type="compositionally biased region" description="Acidic residues" evidence="1">
    <location>
        <begin position="423"/>
        <end position="437"/>
    </location>
</feature>
<feature type="compositionally biased region" description="Polar residues" evidence="1">
    <location>
        <begin position="17"/>
        <end position="27"/>
    </location>
</feature>
<keyword evidence="3" id="KW-1185">Reference proteome</keyword>
<feature type="region of interest" description="Disordered" evidence="1">
    <location>
        <begin position="1"/>
        <end position="579"/>
    </location>
</feature>
<feature type="compositionally biased region" description="Low complexity" evidence="1">
    <location>
        <begin position="369"/>
        <end position="379"/>
    </location>
</feature>
<feature type="compositionally biased region" description="Basic and acidic residues" evidence="1">
    <location>
        <begin position="384"/>
        <end position="407"/>
    </location>
</feature>
<feature type="compositionally biased region" description="Polar residues" evidence="1">
    <location>
        <begin position="881"/>
        <end position="899"/>
    </location>
</feature>
<feature type="compositionally biased region" description="Acidic residues" evidence="1">
    <location>
        <begin position="81"/>
        <end position="95"/>
    </location>
</feature>
<comment type="caution">
    <text evidence="2">The sequence shown here is derived from an EMBL/GenBank/DDBJ whole genome shotgun (WGS) entry which is preliminary data.</text>
</comment>
<evidence type="ECO:0000256" key="1">
    <source>
        <dbReference type="SAM" id="MobiDB-lite"/>
    </source>
</evidence>